<reference evidence="3" key="1">
    <citation type="submission" date="2017-08" db="EMBL/GenBank/DDBJ databases">
        <authorList>
            <person name="Grouzdev D.S."/>
            <person name="Gaisin V.A."/>
            <person name="Rysina M.S."/>
            <person name="Gorlenko V.M."/>
        </authorList>
    </citation>
    <scope>NUCLEOTIDE SEQUENCE [LARGE SCALE GENOMIC DNA]</scope>
    <source>
        <strain evidence="3">Kir15-3F</strain>
    </source>
</reference>
<accession>A0A2A6REJ6</accession>
<comment type="caution">
    <text evidence="2">The sequence shown here is derived from an EMBL/GenBank/DDBJ whole genome shotgun (WGS) entry which is preliminary data.</text>
</comment>
<protein>
    <recommendedName>
        <fullName evidence="1">FtsH ternary system domain-containing protein</fullName>
    </recommendedName>
</protein>
<keyword evidence="3" id="KW-1185">Reference proteome</keyword>
<dbReference type="OrthoDB" id="4286432at2"/>
<evidence type="ECO:0000313" key="3">
    <source>
        <dbReference type="Proteomes" id="UP000220527"/>
    </source>
</evidence>
<organism evidence="2 3">
    <name type="scientific">Candidatus Viridilinea mediisalina</name>
    <dbReference type="NCBI Taxonomy" id="2024553"/>
    <lineage>
        <taxon>Bacteria</taxon>
        <taxon>Bacillati</taxon>
        <taxon>Chloroflexota</taxon>
        <taxon>Chloroflexia</taxon>
        <taxon>Chloroflexales</taxon>
        <taxon>Chloroflexineae</taxon>
        <taxon>Oscillochloridaceae</taxon>
        <taxon>Candidatus Viridilinea</taxon>
    </lineage>
</organism>
<dbReference type="RefSeq" id="WP_097645591.1">
    <property type="nucleotide sequence ID" value="NZ_NQWI01000129.1"/>
</dbReference>
<sequence length="79" mass="8970">MSTRNPITIRFRFNQATGQIEQFLIDDGDRTAPEAYHNQMAQAIAGRLFRRPQIADAGLEAIAEVPANLTTEELRQREQ</sequence>
<name>A0A2A6REJ6_9CHLR</name>
<evidence type="ECO:0000259" key="1">
    <source>
        <dbReference type="Pfam" id="PF19999"/>
    </source>
</evidence>
<gene>
    <name evidence="2" type="ORF">CJ255_18570</name>
</gene>
<proteinExistence type="predicted"/>
<dbReference type="AlphaFoldDB" id="A0A2A6REJ6"/>
<dbReference type="InterPro" id="IPR045481">
    <property type="entry name" value="fvmX3"/>
</dbReference>
<feature type="domain" description="FtsH ternary system" evidence="1">
    <location>
        <begin position="6"/>
        <end position="77"/>
    </location>
</feature>
<dbReference type="EMBL" id="NQWI01000129">
    <property type="protein sequence ID" value="PDW01544.1"/>
    <property type="molecule type" value="Genomic_DNA"/>
</dbReference>
<dbReference type="Proteomes" id="UP000220527">
    <property type="component" value="Unassembled WGS sequence"/>
</dbReference>
<dbReference type="Pfam" id="PF19999">
    <property type="entry name" value="fvmX3"/>
    <property type="match status" value="1"/>
</dbReference>
<evidence type="ECO:0000313" key="2">
    <source>
        <dbReference type="EMBL" id="PDW01544.1"/>
    </source>
</evidence>